<sequence length="200" mass="21456">MAPPPAAGAAAAAAAALGGEPQATTLVKPLTRRGKRALEKRAPKLVEDAKRGLFLFGGATSAVIKDVLTDLHKLKGSEAVKFTRKNDGVKPFEPGGESALEFFSRKSNCSLFALGSHTKKRPHNLTLGRLFDFRLYDAIELGVERHRAIKEFGGAASAQAGNKPAMLFVGERFEGVPEFKLAKSLLLDFFRGLEVRGAPL</sequence>
<gene>
    <name evidence="6" type="ORF">Rsub_13196</name>
</gene>
<comment type="similarity">
    <text evidence="2 4">Belongs to the RPF2 family.</text>
</comment>
<dbReference type="Proteomes" id="UP000247498">
    <property type="component" value="Unassembled WGS sequence"/>
</dbReference>
<name>A0A2V0PL44_9CHLO</name>
<evidence type="ECO:0000256" key="2">
    <source>
        <dbReference type="ARBA" id="ARBA00010782"/>
    </source>
</evidence>
<dbReference type="AlphaFoldDB" id="A0A2V0PL44"/>
<dbReference type="GO" id="GO:0019843">
    <property type="term" value="F:rRNA binding"/>
    <property type="evidence" value="ECO:0007669"/>
    <property type="project" value="UniProtKB-UniRule"/>
</dbReference>
<comment type="caution">
    <text evidence="6">The sequence shown here is derived from an EMBL/GenBank/DDBJ whole genome shotgun (WGS) entry which is preliminary data.</text>
</comment>
<evidence type="ECO:0000259" key="5">
    <source>
        <dbReference type="PROSITE" id="PS50833"/>
    </source>
</evidence>
<protein>
    <recommendedName>
        <fullName evidence="4">Ribosome production factor 2 homolog</fullName>
    </recommendedName>
    <alternativeName>
        <fullName evidence="4">Ribosome biogenesis protein RPF2 homolog</fullName>
    </alternativeName>
</protein>
<evidence type="ECO:0000256" key="1">
    <source>
        <dbReference type="ARBA" id="ARBA00004604"/>
    </source>
</evidence>
<dbReference type="OrthoDB" id="407658at2759"/>
<feature type="domain" description="Brix" evidence="5">
    <location>
        <begin position="50"/>
        <end position="200"/>
    </location>
</feature>
<dbReference type="GO" id="GO:0005730">
    <property type="term" value="C:nucleolus"/>
    <property type="evidence" value="ECO:0007669"/>
    <property type="project" value="UniProtKB-SubCell"/>
</dbReference>
<dbReference type="PROSITE" id="PS50833">
    <property type="entry name" value="BRIX"/>
    <property type="match status" value="1"/>
</dbReference>
<evidence type="ECO:0000256" key="4">
    <source>
        <dbReference type="RuleBase" id="RU367086"/>
    </source>
</evidence>
<comment type="subcellular location">
    <subcellularLocation>
        <location evidence="1 4">Nucleus</location>
        <location evidence="1 4">Nucleolus</location>
    </subcellularLocation>
</comment>
<accession>A0A2V0PL44</accession>
<keyword evidence="3 4" id="KW-0539">Nucleus</keyword>
<evidence type="ECO:0000256" key="3">
    <source>
        <dbReference type="ARBA" id="ARBA00023242"/>
    </source>
</evidence>
<evidence type="ECO:0000313" key="6">
    <source>
        <dbReference type="EMBL" id="GBG00525.1"/>
    </source>
</evidence>
<dbReference type="GO" id="GO:0000027">
    <property type="term" value="P:ribosomal large subunit assembly"/>
    <property type="evidence" value="ECO:0007669"/>
    <property type="project" value="InterPro"/>
</dbReference>
<reference evidence="6 7" key="1">
    <citation type="journal article" date="2018" name="Sci. Rep.">
        <title>Raphidocelis subcapitata (=Pseudokirchneriella subcapitata) provides an insight into genome evolution and environmental adaptations in the Sphaeropleales.</title>
        <authorList>
            <person name="Suzuki S."/>
            <person name="Yamaguchi H."/>
            <person name="Nakajima N."/>
            <person name="Kawachi M."/>
        </authorList>
    </citation>
    <scope>NUCLEOTIDE SEQUENCE [LARGE SCALE GENOMIC DNA]</scope>
    <source>
        <strain evidence="6 7">NIES-35</strain>
    </source>
</reference>
<dbReference type="FunCoup" id="A0A2V0PL44">
    <property type="interactions" value="1848"/>
</dbReference>
<organism evidence="6 7">
    <name type="scientific">Raphidocelis subcapitata</name>
    <dbReference type="NCBI Taxonomy" id="307507"/>
    <lineage>
        <taxon>Eukaryota</taxon>
        <taxon>Viridiplantae</taxon>
        <taxon>Chlorophyta</taxon>
        <taxon>core chlorophytes</taxon>
        <taxon>Chlorophyceae</taxon>
        <taxon>CS clade</taxon>
        <taxon>Sphaeropleales</taxon>
        <taxon>Selenastraceae</taxon>
        <taxon>Raphidocelis</taxon>
    </lineage>
</organism>
<dbReference type="EMBL" id="BDRX01000240">
    <property type="protein sequence ID" value="GBG00525.1"/>
    <property type="molecule type" value="Genomic_DNA"/>
</dbReference>
<dbReference type="InterPro" id="IPR007109">
    <property type="entry name" value="Brix"/>
</dbReference>
<proteinExistence type="inferred from homology"/>
<dbReference type="PANTHER" id="PTHR12728:SF0">
    <property type="entry name" value="RIBOSOME PRODUCTION FACTOR 2 HOMOLOG"/>
    <property type="match status" value="1"/>
</dbReference>
<evidence type="ECO:0000313" key="7">
    <source>
        <dbReference type="Proteomes" id="UP000247498"/>
    </source>
</evidence>
<dbReference type="InterPro" id="IPR039770">
    <property type="entry name" value="Rpf2"/>
</dbReference>
<keyword evidence="7" id="KW-1185">Reference proteome</keyword>
<dbReference type="Pfam" id="PF04427">
    <property type="entry name" value="Brix"/>
    <property type="match status" value="1"/>
</dbReference>
<dbReference type="STRING" id="307507.A0A2V0PL44"/>
<dbReference type="GO" id="GO:0000463">
    <property type="term" value="P:maturation of LSU-rRNA from tricistronic rRNA transcript (SSU-rRNA, 5.8S rRNA, LSU-rRNA)"/>
    <property type="evidence" value="ECO:0007669"/>
    <property type="project" value="TreeGrafter"/>
</dbReference>
<dbReference type="InParanoid" id="A0A2V0PL44"/>
<dbReference type="PANTHER" id="PTHR12728">
    <property type="entry name" value="BRIX DOMAIN CONTAINING PROTEIN"/>
    <property type="match status" value="1"/>
</dbReference>